<dbReference type="Proteomes" id="UP000028980">
    <property type="component" value="Unassembled WGS sequence"/>
</dbReference>
<feature type="transmembrane region" description="Helical" evidence="1">
    <location>
        <begin position="20"/>
        <end position="37"/>
    </location>
</feature>
<sequence>MSDFPKAEGIKQTSEFSKKFVIVVLFALPLVAYLFFLNGEHHFETLPVVTENVQEIDQFEIIQGTATQLKDSVTIITFLGDNPYERLGYVSNLNEKIYKKFHGFNTFQMISIIPESGVDDIEQIVEQMGETTDLQDWHFLKGNHQQVQALYNSFKTDDALNKDLSSDYAFVIDLDRNLRGRDDDDIEEDGVVYGYNTRTAAQLNKRMIDDMRVLLAEYRFAFKKNRDQKIQEDE</sequence>
<dbReference type="EMBL" id="BBLG01000001">
    <property type="protein sequence ID" value="GAK74529.1"/>
    <property type="molecule type" value="Genomic_DNA"/>
</dbReference>
<dbReference type="AlphaFoldDB" id="A0A081D6I3"/>
<evidence type="ECO:0000313" key="5">
    <source>
        <dbReference type="Proteomes" id="UP000029647"/>
    </source>
</evidence>
<accession>A0A081D6I3</accession>
<keyword evidence="1" id="KW-1133">Transmembrane helix</keyword>
<protein>
    <recommendedName>
        <fullName evidence="6">Membrane or secreted protein</fullName>
    </recommendedName>
</protein>
<gene>
    <name evidence="3" type="ORF">JCM19275_2550</name>
    <name evidence="2" type="ORF">JCM19296_107</name>
</gene>
<evidence type="ECO:0008006" key="6">
    <source>
        <dbReference type="Google" id="ProtNLM"/>
    </source>
</evidence>
<evidence type="ECO:0000313" key="4">
    <source>
        <dbReference type="Proteomes" id="UP000028980"/>
    </source>
</evidence>
<dbReference type="EMBL" id="BBNT01000001">
    <property type="protein sequence ID" value="GAL73703.1"/>
    <property type="molecule type" value="Genomic_DNA"/>
</dbReference>
<keyword evidence="1" id="KW-0472">Membrane</keyword>
<evidence type="ECO:0000313" key="3">
    <source>
        <dbReference type="EMBL" id="GAL73703.1"/>
    </source>
</evidence>
<evidence type="ECO:0000313" key="2">
    <source>
        <dbReference type="EMBL" id="GAK74529.1"/>
    </source>
</evidence>
<organism evidence="2 4">
    <name type="scientific">Nonlabens ulvanivorans</name>
    <name type="common">Persicivirga ulvanivorans</name>
    <dbReference type="NCBI Taxonomy" id="906888"/>
    <lineage>
        <taxon>Bacteria</taxon>
        <taxon>Pseudomonadati</taxon>
        <taxon>Bacteroidota</taxon>
        <taxon>Flavobacteriia</taxon>
        <taxon>Flavobacteriales</taxon>
        <taxon>Flavobacteriaceae</taxon>
        <taxon>Nonlabens</taxon>
    </lineage>
</organism>
<keyword evidence="1" id="KW-0812">Transmembrane</keyword>
<proteinExistence type="predicted"/>
<comment type="caution">
    <text evidence="2">The sequence shown here is derived from an EMBL/GenBank/DDBJ whole genome shotgun (WGS) entry which is preliminary data.</text>
</comment>
<reference evidence="4 5" key="1">
    <citation type="journal article" date="2014" name="Genome Announc.">
        <title>Draft Genome Sequences of Marine Flavobacterium Nonlabens Strains NR17, NR24, NR27, NR32, NR33, and Ara13.</title>
        <authorList>
            <person name="Nakanishi M."/>
            <person name="Meirelles P."/>
            <person name="Suzuki R."/>
            <person name="Takatani N."/>
            <person name="Mino S."/>
            <person name="Suda W."/>
            <person name="Oshima K."/>
            <person name="Hattori M."/>
            <person name="Ohkuma M."/>
            <person name="Hosokawa M."/>
            <person name="Miyashita K."/>
            <person name="Thompson F.L."/>
            <person name="Niwa A."/>
            <person name="Sawabe T."/>
            <person name="Sawabe T."/>
        </authorList>
    </citation>
    <scope>NUCLEOTIDE SEQUENCE [LARGE SCALE GENOMIC DNA]</scope>
    <source>
        <strain evidence="3">JCM 19275</strain>
        <strain evidence="2">JCM 19296</strain>
        <strain evidence="5">JCM19275</strain>
        <strain evidence="4">JCM19296</strain>
    </source>
</reference>
<dbReference type="Proteomes" id="UP000029647">
    <property type="component" value="Unassembled WGS sequence"/>
</dbReference>
<evidence type="ECO:0000256" key="1">
    <source>
        <dbReference type="SAM" id="Phobius"/>
    </source>
</evidence>
<name>A0A081D6I3_NONUL</name>